<dbReference type="EMBL" id="JAANER010000003">
    <property type="protein sequence ID" value="KAG9192816.1"/>
    <property type="molecule type" value="Genomic_DNA"/>
</dbReference>
<name>A0AAD4NQ38_9PLEO</name>
<proteinExistence type="predicted"/>
<dbReference type="Gene3D" id="2.40.128.320">
    <property type="entry name" value="Protein HRI1, N-terminal domain"/>
    <property type="match status" value="1"/>
</dbReference>
<gene>
    <name evidence="2" type="ORF">G6011_11550</name>
</gene>
<feature type="region of interest" description="Disordered" evidence="1">
    <location>
        <begin position="43"/>
        <end position="124"/>
    </location>
</feature>
<dbReference type="InterPro" id="IPR043047">
    <property type="entry name" value="Hri1_N_sf"/>
</dbReference>
<accession>A0AAD4NQ38</accession>
<dbReference type="InterPro" id="IPR031818">
    <property type="entry name" value="Hri1"/>
</dbReference>
<dbReference type="Pfam" id="PF16815">
    <property type="entry name" value="HRI1"/>
    <property type="match status" value="1"/>
</dbReference>
<evidence type="ECO:0000256" key="1">
    <source>
        <dbReference type="SAM" id="MobiDB-lite"/>
    </source>
</evidence>
<evidence type="ECO:0000313" key="3">
    <source>
        <dbReference type="Proteomes" id="UP001199106"/>
    </source>
</evidence>
<reference evidence="2" key="1">
    <citation type="submission" date="2021-07" db="EMBL/GenBank/DDBJ databases">
        <title>Genome Resource of American Ginseng Black Spot Pathogen Alternaria panax.</title>
        <authorList>
            <person name="Qiu C."/>
            <person name="Wang W."/>
            <person name="Liu Z."/>
        </authorList>
    </citation>
    <scope>NUCLEOTIDE SEQUENCE</scope>
    <source>
        <strain evidence="2">BNCC115425</strain>
    </source>
</reference>
<protein>
    <recommendedName>
        <fullName evidence="4">Protein HRI1</fullName>
    </recommendedName>
</protein>
<sequence length="434" mass="47847">MSLDSHGCSLVLQISSSLSPTSFHAWPATVGKPTAVTVGISTFPSSKKNKTQIHKGIQEEKPTPAAQTNTTKPPRAIEVSGDISDQSSFNSGHIVFTPQPVTDTMTSLPRKKSSSPSLQMNKTTQTANSSFTITSATHGPMSTLQDLSAANISKREYIYFLPYPLPPNTEIPYSIHLPEKNPLNLPSHQFEPTSTLVLTSPNRTFVDIRIYKSFKQTDDPNQGDPKKLDWAFAGTSSSEPITLPTTGPHHGKSQKKLEEERWENVTHSTWTHWIDSRHAVGSPDIPVDEGDMYPIAPGLTLEVGHGFHPALDAVKTHEEMWRDEDIVSTSKDGSKICAVMRCQADGVGVRGVVVRLGQYCQGVMMVGEKTTVERWEWKAGVDGEGGVEEWERSVRVGDGFLPCAVAFRPEILGVGTVVKFHDFEWVVEEAWEWQ</sequence>
<evidence type="ECO:0000313" key="2">
    <source>
        <dbReference type="EMBL" id="KAG9192816.1"/>
    </source>
</evidence>
<organism evidence="2 3">
    <name type="scientific">Alternaria panax</name>
    <dbReference type="NCBI Taxonomy" id="48097"/>
    <lineage>
        <taxon>Eukaryota</taxon>
        <taxon>Fungi</taxon>
        <taxon>Dikarya</taxon>
        <taxon>Ascomycota</taxon>
        <taxon>Pezizomycotina</taxon>
        <taxon>Dothideomycetes</taxon>
        <taxon>Pleosporomycetidae</taxon>
        <taxon>Pleosporales</taxon>
        <taxon>Pleosporineae</taxon>
        <taxon>Pleosporaceae</taxon>
        <taxon>Alternaria</taxon>
        <taxon>Alternaria sect. Panax</taxon>
    </lineage>
</organism>
<comment type="caution">
    <text evidence="2">The sequence shown here is derived from an EMBL/GenBank/DDBJ whole genome shotgun (WGS) entry which is preliminary data.</text>
</comment>
<dbReference type="CDD" id="cd11693">
    <property type="entry name" value="HRI1_C_like"/>
    <property type="match status" value="1"/>
</dbReference>
<keyword evidence="3" id="KW-1185">Reference proteome</keyword>
<evidence type="ECO:0008006" key="4">
    <source>
        <dbReference type="Google" id="ProtNLM"/>
    </source>
</evidence>
<dbReference type="AlphaFoldDB" id="A0AAD4NQ38"/>
<dbReference type="Proteomes" id="UP001199106">
    <property type="component" value="Unassembled WGS sequence"/>
</dbReference>